<organism evidence="5 6">
    <name type="scientific">Mycobacterium celatum</name>
    <dbReference type="NCBI Taxonomy" id="28045"/>
    <lineage>
        <taxon>Bacteria</taxon>
        <taxon>Bacillati</taxon>
        <taxon>Actinomycetota</taxon>
        <taxon>Actinomycetes</taxon>
        <taxon>Mycobacteriales</taxon>
        <taxon>Mycobacteriaceae</taxon>
        <taxon>Mycobacterium</taxon>
    </lineage>
</organism>
<dbReference type="PANTHER" id="PTHR33744:SF1">
    <property type="entry name" value="DNA-BINDING TRANSCRIPTIONAL ACTIVATOR ADER"/>
    <property type="match status" value="1"/>
</dbReference>
<dbReference type="EMBL" id="PDKV01000010">
    <property type="protein sequence ID" value="PIB79125.1"/>
    <property type="molecule type" value="Genomic_DNA"/>
</dbReference>
<dbReference type="InterPro" id="IPR025751">
    <property type="entry name" value="RsbRD_N_dom"/>
</dbReference>
<accession>A0A2G5PLD8</accession>
<name>A0A2G5PLD8_MYCCE</name>
<comment type="caution">
    <text evidence="5">The sequence shown here is derived from an EMBL/GenBank/DDBJ whole genome shotgun (WGS) entry which is preliminary data.</text>
</comment>
<dbReference type="AlphaFoldDB" id="A0A2G5PLD8"/>
<protein>
    <submittedName>
        <fullName evidence="5">PucR family transcriptional regulator</fullName>
    </submittedName>
</protein>
<feature type="domain" description="RsbT co-antagonist protein RsbRD N-terminal" evidence="3">
    <location>
        <begin position="28"/>
        <end position="170"/>
    </location>
</feature>
<proteinExistence type="inferred from homology"/>
<evidence type="ECO:0000259" key="3">
    <source>
        <dbReference type="Pfam" id="PF14361"/>
    </source>
</evidence>
<dbReference type="InterPro" id="IPR051448">
    <property type="entry name" value="CdaR-like_regulators"/>
</dbReference>
<dbReference type="Proteomes" id="UP000230971">
    <property type="component" value="Unassembled WGS sequence"/>
</dbReference>
<sequence>MADGTDDAVVAQAATTIIGRLEDRLAELTRSTQEFLVSEIVDLRGDVQLLQLLRDTVSSNIDTFFSAVRNRIPVEHIEPPAAALEYARRLAQRDVSANALVRAYRLGHQEVLKTALEEIRASELDPKLSLAVYELIATVSFGYIDRISQLVVVTYQDERERWLERRNTLRALMVHKLLSGADVDIDAMTTAIRYPLKQNHLALVVWCRESERGDELASMERFVHKLAESLGARDSPLFISIDHVTGWAWIPLLGKAASDTPSRIREFASTTADAPWMAAGNPLPGIEGFRRSHQQALDARTVVTASETEVPQVITASDPGLAVAGLVADNAGAAAAWVGEVLGPLASPTEGDERLRETLRVFLRTGSSYKAAAEELHLHVNSVKYRVQRAVERRGRPIGDDRLDVEVALLLCHWFGPAVLRDD</sequence>
<evidence type="ECO:0000256" key="1">
    <source>
        <dbReference type="ARBA" id="ARBA00006754"/>
    </source>
</evidence>
<evidence type="ECO:0000259" key="4">
    <source>
        <dbReference type="Pfam" id="PF17853"/>
    </source>
</evidence>
<evidence type="ECO:0000259" key="2">
    <source>
        <dbReference type="Pfam" id="PF13556"/>
    </source>
</evidence>
<dbReference type="Pfam" id="PF17853">
    <property type="entry name" value="GGDEF_2"/>
    <property type="match status" value="1"/>
</dbReference>
<gene>
    <name evidence="5" type="ORF">CQY23_10610</name>
</gene>
<feature type="domain" description="PucR C-terminal helix-turn-helix" evidence="2">
    <location>
        <begin position="355"/>
        <end position="410"/>
    </location>
</feature>
<dbReference type="PANTHER" id="PTHR33744">
    <property type="entry name" value="CARBOHYDRATE DIACID REGULATOR"/>
    <property type="match status" value="1"/>
</dbReference>
<dbReference type="InterPro" id="IPR042070">
    <property type="entry name" value="PucR_C-HTH_sf"/>
</dbReference>
<evidence type="ECO:0000313" key="6">
    <source>
        <dbReference type="Proteomes" id="UP000230971"/>
    </source>
</evidence>
<evidence type="ECO:0000313" key="5">
    <source>
        <dbReference type="EMBL" id="PIB79125.1"/>
    </source>
</evidence>
<dbReference type="Pfam" id="PF13556">
    <property type="entry name" value="HTH_30"/>
    <property type="match status" value="1"/>
</dbReference>
<reference evidence="5 6" key="1">
    <citation type="journal article" date="2017" name="Infect. Genet. Evol.">
        <title>The new phylogeny of the genus Mycobacterium: The old and the news.</title>
        <authorList>
            <person name="Tortoli E."/>
            <person name="Fedrizzi T."/>
            <person name="Meehan C.J."/>
            <person name="Trovato A."/>
            <person name="Grottola A."/>
            <person name="Giacobazzi E."/>
            <person name="Serpini G.F."/>
            <person name="Tagliazucchi S."/>
            <person name="Fabio A."/>
            <person name="Bettua C."/>
            <person name="Bertorelli R."/>
            <person name="Frascaro F."/>
            <person name="De Sanctis V."/>
            <person name="Pecorari M."/>
            <person name="Jousson O."/>
            <person name="Segata N."/>
            <person name="Cirillo D.M."/>
        </authorList>
    </citation>
    <scope>NUCLEOTIDE SEQUENCE [LARGE SCALE GENOMIC DNA]</scope>
    <source>
        <strain evidence="5 6">NCTC 12882</strain>
    </source>
</reference>
<dbReference type="Gene3D" id="1.10.10.2840">
    <property type="entry name" value="PucR C-terminal helix-turn-helix domain"/>
    <property type="match status" value="1"/>
</dbReference>
<dbReference type="OrthoDB" id="3663486at2"/>
<dbReference type="InterPro" id="IPR041522">
    <property type="entry name" value="CdaR_GGDEF"/>
</dbReference>
<dbReference type="InterPro" id="IPR025736">
    <property type="entry name" value="PucR_C-HTH_dom"/>
</dbReference>
<comment type="similarity">
    <text evidence="1">Belongs to the CdaR family.</text>
</comment>
<dbReference type="Pfam" id="PF14361">
    <property type="entry name" value="RsbRD_N"/>
    <property type="match status" value="1"/>
</dbReference>
<feature type="domain" description="CdaR GGDEF-like" evidence="4">
    <location>
        <begin position="181"/>
        <end position="301"/>
    </location>
</feature>